<organism evidence="2 3">
    <name type="scientific">Citricoccus parietis</name>
    <dbReference type="NCBI Taxonomy" id="592307"/>
    <lineage>
        <taxon>Bacteria</taxon>
        <taxon>Bacillati</taxon>
        <taxon>Actinomycetota</taxon>
        <taxon>Actinomycetes</taxon>
        <taxon>Micrococcales</taxon>
        <taxon>Micrococcaceae</taxon>
        <taxon>Citricoccus</taxon>
    </lineage>
</organism>
<gene>
    <name evidence="2" type="ORF">ACFFX0_17330</name>
</gene>
<sequence>MALYQVGSGPGSGFSARRSARRWPRSACAAVLLFWPIWPVLRDFDSGTSIPVHDGSVTSPHRKRSRRSLLQMKYSAQSSGELVEDLGPPVGPPGGSPRCAENLPTRLRCPARPTHDGTSAHDLPDRIHRLGPRRRLRGRILRPDPRGRQL</sequence>
<evidence type="ECO:0000313" key="3">
    <source>
        <dbReference type="Proteomes" id="UP001589575"/>
    </source>
</evidence>
<evidence type="ECO:0000313" key="2">
    <source>
        <dbReference type="EMBL" id="MFB9072867.1"/>
    </source>
</evidence>
<accession>A0ABV5G1Q6</accession>
<evidence type="ECO:0000256" key="1">
    <source>
        <dbReference type="SAM" id="MobiDB-lite"/>
    </source>
</evidence>
<dbReference type="Proteomes" id="UP001589575">
    <property type="component" value="Unassembled WGS sequence"/>
</dbReference>
<reference evidence="2 3" key="1">
    <citation type="submission" date="2024-09" db="EMBL/GenBank/DDBJ databases">
        <authorList>
            <person name="Sun Q."/>
            <person name="Mori K."/>
        </authorList>
    </citation>
    <scope>NUCLEOTIDE SEQUENCE [LARGE SCALE GENOMIC DNA]</scope>
    <source>
        <strain evidence="2 3">CCM 7609</strain>
    </source>
</reference>
<name>A0ABV5G1Q6_9MICC</name>
<proteinExistence type="predicted"/>
<feature type="region of interest" description="Disordered" evidence="1">
    <location>
        <begin position="75"/>
        <end position="100"/>
    </location>
</feature>
<keyword evidence="3" id="KW-1185">Reference proteome</keyword>
<comment type="caution">
    <text evidence="2">The sequence shown here is derived from an EMBL/GenBank/DDBJ whole genome shotgun (WGS) entry which is preliminary data.</text>
</comment>
<dbReference type="EMBL" id="JBHMFI010000001">
    <property type="protein sequence ID" value="MFB9072867.1"/>
    <property type="molecule type" value="Genomic_DNA"/>
</dbReference>
<protein>
    <submittedName>
        <fullName evidence="2">Uncharacterized protein</fullName>
    </submittedName>
</protein>